<feature type="transmembrane region" description="Helical" evidence="1">
    <location>
        <begin position="525"/>
        <end position="548"/>
    </location>
</feature>
<evidence type="ECO:0000313" key="2">
    <source>
        <dbReference type="EMBL" id="CEH15645.1"/>
    </source>
</evidence>
<feature type="transmembrane region" description="Helical" evidence="1">
    <location>
        <begin position="632"/>
        <end position="651"/>
    </location>
</feature>
<feature type="transmembrane region" description="Helical" evidence="1">
    <location>
        <begin position="486"/>
        <end position="504"/>
    </location>
</feature>
<dbReference type="GO" id="GO:0016020">
    <property type="term" value="C:membrane"/>
    <property type="evidence" value="ECO:0007669"/>
    <property type="project" value="InterPro"/>
</dbReference>
<keyword evidence="1" id="KW-1133">Transmembrane helix</keyword>
<keyword evidence="1" id="KW-0472">Membrane</keyword>
<evidence type="ECO:0000256" key="1">
    <source>
        <dbReference type="SAM" id="Phobius"/>
    </source>
</evidence>
<keyword evidence="2" id="KW-0328">Glycosyltransferase</keyword>
<dbReference type="InterPro" id="IPR007720">
    <property type="entry name" value="PigQ/GPI1"/>
</dbReference>
<organism evidence="2 3">
    <name type="scientific">Ceraceosorus bombacis</name>
    <dbReference type="NCBI Taxonomy" id="401625"/>
    <lineage>
        <taxon>Eukaryota</taxon>
        <taxon>Fungi</taxon>
        <taxon>Dikarya</taxon>
        <taxon>Basidiomycota</taxon>
        <taxon>Ustilaginomycotina</taxon>
        <taxon>Exobasidiomycetes</taxon>
        <taxon>Ceraceosorales</taxon>
        <taxon>Ceraceosoraceae</taxon>
        <taxon>Ceraceosorus</taxon>
    </lineage>
</organism>
<proteinExistence type="predicted"/>
<protein>
    <submittedName>
        <fullName evidence="2">N-acetylglucosaminyltransferase complex, subunit PIG-Q/GPI1, required for phosphatidylinositol biosynthesis</fullName>
    </submittedName>
</protein>
<dbReference type="Proteomes" id="UP000054845">
    <property type="component" value="Unassembled WGS sequence"/>
</dbReference>
<dbReference type="STRING" id="401625.A0A0P1BIZ4"/>
<reference evidence="2 3" key="1">
    <citation type="submission" date="2014-09" db="EMBL/GenBank/DDBJ databases">
        <authorList>
            <person name="Magalhaes I.L.F."/>
            <person name="Oliveira U."/>
            <person name="Santos F.R."/>
            <person name="Vidigal T.H.D.A."/>
            <person name="Brescovit A.D."/>
            <person name="Santos A.J."/>
        </authorList>
    </citation>
    <scope>NUCLEOTIDE SEQUENCE [LARGE SCALE GENOMIC DNA]</scope>
</reference>
<dbReference type="PANTHER" id="PTHR21329:SF3">
    <property type="entry name" value="PHOSPHATIDYLINOSITOL N-ACETYLGLUCOSAMINYLTRANSFERASE SUBUNIT Q"/>
    <property type="match status" value="1"/>
</dbReference>
<dbReference type="GO" id="GO:0005783">
    <property type="term" value="C:endoplasmic reticulum"/>
    <property type="evidence" value="ECO:0007669"/>
    <property type="project" value="TreeGrafter"/>
</dbReference>
<evidence type="ECO:0000313" key="3">
    <source>
        <dbReference type="Proteomes" id="UP000054845"/>
    </source>
</evidence>
<dbReference type="EMBL" id="CCYA01000267">
    <property type="protein sequence ID" value="CEH15645.1"/>
    <property type="molecule type" value="Genomic_DNA"/>
</dbReference>
<dbReference type="Pfam" id="PF05024">
    <property type="entry name" value="Gpi1"/>
    <property type="match status" value="1"/>
</dbReference>
<dbReference type="PANTHER" id="PTHR21329">
    <property type="entry name" value="PHOSPHATIDYLINOSITOL N-ACETYLGLUCOSAMINYLTRANSFERASE SUBUNIT Q-RELATED"/>
    <property type="match status" value="1"/>
</dbReference>
<dbReference type="GO" id="GO:0016757">
    <property type="term" value="F:glycosyltransferase activity"/>
    <property type="evidence" value="ECO:0007669"/>
    <property type="project" value="UniProtKB-KW"/>
</dbReference>
<accession>A0A0P1BIZ4</accession>
<keyword evidence="1" id="KW-0812">Transmembrane</keyword>
<dbReference type="OrthoDB" id="70250at2759"/>
<dbReference type="AlphaFoldDB" id="A0A0P1BIZ4"/>
<dbReference type="GO" id="GO:0006506">
    <property type="term" value="P:GPI anchor biosynthetic process"/>
    <property type="evidence" value="ECO:0007669"/>
    <property type="project" value="InterPro"/>
</dbReference>
<keyword evidence="3" id="KW-1185">Reference proteome</keyword>
<sequence length="661" mass="73064">MRHHACWDLDNATPLLHLYIPRGLAQQCSKIGPAAIVGWLVRGGPDETIIIVAGALALHHEALSMIEKTQELGEETRPSKPSILGTCNVGIQQSDPHSHEERLRIYRAQRDVWLEAGVAEISPRGPLSYSRKRLEIRSIALRFSCRAAPALTVINYIPPKSNALQFLSLEPLVLLQPAQGPQPTSEAKITRPRYAHLSANQYLQQTRAEKLVALDPVRMKDAMDLHPKGRAPGSGLRKAVELINRASTCMSNLDTPPRETRHSQECSASALTDLSIMLFPLSRMCSILQTILRTSLGAARDAGLVGVSMAACQLDLRLGQLSTWPSLGSRLRRWRRSGLVPISDLSARYISLWNGVWLVANDLIIGHAVGAFVCDHHQAIAAAVSQAIQKVALDSIQELLVWLGNWPAGIKLNAELASFFGDMFRGLIDLWEHTAYKTFHAQLPQAVVLIGMSGRYFGLTMLLSLTSDLISISTLHLSIFYILVRYINTFFLHLLGVLFHLFRGKKRNPLRGGRVDDATYDVDQLMLGTILFTLLAFLYPTVFLYYVAFASVRYCIVAATTALDTLRAIFNHLPLFAILLRIKDPSRLPAGINMQWIDDSRDSQFPSAASHFELRSVPLDITSLFVGYRSHFAGLIALPSLLAAIFTGQYISAPDGTGAHP</sequence>
<keyword evidence="2" id="KW-0808">Transferase</keyword>
<name>A0A0P1BIZ4_9BASI</name>